<evidence type="ECO:0000313" key="3">
    <source>
        <dbReference type="Proteomes" id="UP001250538"/>
    </source>
</evidence>
<keyword evidence="1" id="KW-0812">Transmembrane</keyword>
<feature type="transmembrane region" description="Helical" evidence="1">
    <location>
        <begin position="67"/>
        <end position="84"/>
    </location>
</feature>
<feature type="transmembrane region" description="Helical" evidence="1">
    <location>
        <begin position="6"/>
        <end position="29"/>
    </location>
</feature>
<keyword evidence="1" id="KW-0472">Membrane</keyword>
<dbReference type="Proteomes" id="UP001250538">
    <property type="component" value="Unassembled WGS sequence"/>
</dbReference>
<reference evidence="3" key="1">
    <citation type="submission" date="2023-09" db="EMBL/GenBank/DDBJ databases">
        <title>Paenibacillus sp. chi10 Genome sequencing and assembly.</title>
        <authorList>
            <person name="Kim I."/>
        </authorList>
    </citation>
    <scope>NUCLEOTIDE SEQUENCE [LARGE SCALE GENOMIC DNA]</scope>
    <source>
        <strain evidence="3">chi10</strain>
    </source>
</reference>
<evidence type="ECO:0000313" key="2">
    <source>
        <dbReference type="EMBL" id="MDT8978557.1"/>
    </source>
</evidence>
<keyword evidence="1" id="KW-1133">Transmembrane helix</keyword>
<accession>A0AAJ2JY92</accession>
<keyword evidence="3" id="KW-1185">Reference proteome</keyword>
<dbReference type="RefSeq" id="WP_315746514.1">
    <property type="nucleotide sequence ID" value="NZ_JAVYAA010000005.1"/>
</dbReference>
<name>A0AAJ2JY92_9BACL</name>
<protein>
    <submittedName>
        <fullName evidence="2">Uncharacterized protein</fullName>
    </submittedName>
</protein>
<comment type="caution">
    <text evidence="2">The sequence shown here is derived from an EMBL/GenBank/DDBJ whole genome shotgun (WGS) entry which is preliminary data.</text>
</comment>
<gene>
    <name evidence="2" type="ORF">RQP50_20195</name>
</gene>
<sequence length="90" mass="10167">MAHLGALIGVMALLLFYASLVIGVFFFVFKRAKYPNHRLAILTLILSCTVIVIQLLSKIIYGYRIDLFTTFMMIILAVSCSVHLKMKAKK</sequence>
<dbReference type="EMBL" id="JAVYAA010000005">
    <property type="protein sequence ID" value="MDT8978557.1"/>
    <property type="molecule type" value="Genomic_DNA"/>
</dbReference>
<evidence type="ECO:0000256" key="1">
    <source>
        <dbReference type="SAM" id="Phobius"/>
    </source>
</evidence>
<proteinExistence type="predicted"/>
<feature type="transmembrane region" description="Helical" evidence="1">
    <location>
        <begin position="41"/>
        <end position="61"/>
    </location>
</feature>
<dbReference type="AlphaFoldDB" id="A0AAJ2JY92"/>
<organism evidence="2 3">
    <name type="scientific">Paenibacillus suaedae</name>
    <dbReference type="NCBI Taxonomy" id="3077233"/>
    <lineage>
        <taxon>Bacteria</taxon>
        <taxon>Bacillati</taxon>
        <taxon>Bacillota</taxon>
        <taxon>Bacilli</taxon>
        <taxon>Bacillales</taxon>
        <taxon>Paenibacillaceae</taxon>
        <taxon>Paenibacillus</taxon>
    </lineage>
</organism>